<dbReference type="EMBL" id="VSRR010000047">
    <property type="protein sequence ID" value="MPC08874.1"/>
    <property type="molecule type" value="Genomic_DNA"/>
</dbReference>
<name>A0A5B7CJH5_PORTR</name>
<feature type="region of interest" description="Disordered" evidence="1">
    <location>
        <begin position="35"/>
        <end position="73"/>
    </location>
</feature>
<sequence>MTRIHATRRGGRIYILWHIRGGGPASRWPAARTAQWEGAERKEMPRRQAASSIRRRHSSQSSSSNLTLLQCEI</sequence>
<proteinExistence type="predicted"/>
<protein>
    <submittedName>
        <fullName evidence="2">Uncharacterized protein</fullName>
    </submittedName>
</protein>
<evidence type="ECO:0000313" key="2">
    <source>
        <dbReference type="EMBL" id="MPC08874.1"/>
    </source>
</evidence>
<gene>
    <name evidence="2" type="ORF">E2C01_001469</name>
</gene>
<comment type="caution">
    <text evidence="2">The sequence shown here is derived from an EMBL/GenBank/DDBJ whole genome shotgun (WGS) entry which is preliminary data.</text>
</comment>
<accession>A0A5B7CJH5</accession>
<evidence type="ECO:0000256" key="1">
    <source>
        <dbReference type="SAM" id="MobiDB-lite"/>
    </source>
</evidence>
<dbReference type="Proteomes" id="UP000324222">
    <property type="component" value="Unassembled WGS sequence"/>
</dbReference>
<reference evidence="2 3" key="1">
    <citation type="submission" date="2019-05" db="EMBL/GenBank/DDBJ databases">
        <title>Another draft genome of Portunus trituberculatus and its Hox gene families provides insights of decapod evolution.</title>
        <authorList>
            <person name="Jeong J.-H."/>
            <person name="Song I."/>
            <person name="Kim S."/>
            <person name="Choi T."/>
            <person name="Kim D."/>
            <person name="Ryu S."/>
            <person name="Kim W."/>
        </authorList>
    </citation>
    <scope>NUCLEOTIDE SEQUENCE [LARGE SCALE GENOMIC DNA]</scope>
    <source>
        <tissue evidence="2">Muscle</tissue>
    </source>
</reference>
<keyword evidence="3" id="KW-1185">Reference proteome</keyword>
<dbReference type="AlphaFoldDB" id="A0A5B7CJH5"/>
<organism evidence="2 3">
    <name type="scientific">Portunus trituberculatus</name>
    <name type="common">Swimming crab</name>
    <name type="synonym">Neptunus trituberculatus</name>
    <dbReference type="NCBI Taxonomy" id="210409"/>
    <lineage>
        <taxon>Eukaryota</taxon>
        <taxon>Metazoa</taxon>
        <taxon>Ecdysozoa</taxon>
        <taxon>Arthropoda</taxon>
        <taxon>Crustacea</taxon>
        <taxon>Multicrustacea</taxon>
        <taxon>Malacostraca</taxon>
        <taxon>Eumalacostraca</taxon>
        <taxon>Eucarida</taxon>
        <taxon>Decapoda</taxon>
        <taxon>Pleocyemata</taxon>
        <taxon>Brachyura</taxon>
        <taxon>Eubrachyura</taxon>
        <taxon>Portunoidea</taxon>
        <taxon>Portunidae</taxon>
        <taxon>Portuninae</taxon>
        <taxon>Portunus</taxon>
    </lineage>
</organism>
<evidence type="ECO:0000313" key="3">
    <source>
        <dbReference type="Proteomes" id="UP000324222"/>
    </source>
</evidence>